<name>A0A5C2RNV8_9APHY</name>
<keyword evidence="2" id="KW-1185">Reference proteome</keyword>
<sequence length="168" mass="18843">MLRLASYYTPDYSFSHHVPSILCLPPSSLSLPFTLNLRSLVAPSKMDGFASNFAHRPKTTQRMGCPKSSTFHRSVGELWRHLPGPAHPQLFSTSMHHISSPSHPIGAKCGTNILRYPVHASAKFRGDMPRRALRTALSRLSQRFRHLLGPYPPQRTQFCTSRHANSDA</sequence>
<protein>
    <submittedName>
        <fullName evidence="1">Uncharacterized protein</fullName>
    </submittedName>
</protein>
<organism evidence="1 2">
    <name type="scientific">Lentinus tigrinus ALCF2SS1-6</name>
    <dbReference type="NCBI Taxonomy" id="1328759"/>
    <lineage>
        <taxon>Eukaryota</taxon>
        <taxon>Fungi</taxon>
        <taxon>Dikarya</taxon>
        <taxon>Basidiomycota</taxon>
        <taxon>Agaricomycotina</taxon>
        <taxon>Agaricomycetes</taxon>
        <taxon>Polyporales</taxon>
        <taxon>Polyporaceae</taxon>
        <taxon>Lentinus</taxon>
    </lineage>
</organism>
<dbReference type="AlphaFoldDB" id="A0A5C2RNV8"/>
<evidence type="ECO:0000313" key="2">
    <source>
        <dbReference type="Proteomes" id="UP000313359"/>
    </source>
</evidence>
<dbReference type="Proteomes" id="UP000313359">
    <property type="component" value="Unassembled WGS sequence"/>
</dbReference>
<gene>
    <name evidence="1" type="ORF">L227DRAFT_403458</name>
</gene>
<reference evidence="1" key="1">
    <citation type="journal article" date="2018" name="Genome Biol. Evol.">
        <title>Genomics and development of Lentinus tigrinus, a white-rot wood-decaying mushroom with dimorphic fruiting bodies.</title>
        <authorList>
            <person name="Wu B."/>
            <person name="Xu Z."/>
            <person name="Knudson A."/>
            <person name="Carlson A."/>
            <person name="Chen N."/>
            <person name="Kovaka S."/>
            <person name="LaButti K."/>
            <person name="Lipzen A."/>
            <person name="Pennachio C."/>
            <person name="Riley R."/>
            <person name="Schakwitz W."/>
            <person name="Umezawa K."/>
            <person name="Ohm R.A."/>
            <person name="Grigoriev I.V."/>
            <person name="Nagy L.G."/>
            <person name="Gibbons J."/>
            <person name="Hibbett D."/>
        </authorList>
    </citation>
    <scope>NUCLEOTIDE SEQUENCE [LARGE SCALE GENOMIC DNA]</scope>
    <source>
        <strain evidence="1">ALCF2SS1-6</strain>
    </source>
</reference>
<accession>A0A5C2RNV8</accession>
<evidence type="ECO:0000313" key="1">
    <source>
        <dbReference type="EMBL" id="RPD53223.1"/>
    </source>
</evidence>
<proteinExistence type="predicted"/>
<dbReference type="EMBL" id="ML122326">
    <property type="protein sequence ID" value="RPD53223.1"/>
    <property type="molecule type" value="Genomic_DNA"/>
</dbReference>